<feature type="compositionally biased region" description="Basic and acidic residues" evidence="6">
    <location>
        <begin position="1"/>
        <end position="13"/>
    </location>
</feature>
<evidence type="ECO:0000256" key="5">
    <source>
        <dbReference type="ARBA" id="ARBA00023136"/>
    </source>
</evidence>
<reference evidence="8 9" key="1">
    <citation type="journal article" date="2019" name="Plant Biotechnol. J.">
        <title>The red bayberry genome and genetic basis of sex determination.</title>
        <authorList>
            <person name="Jia H.M."/>
            <person name="Jia H.J."/>
            <person name="Cai Q.L."/>
            <person name="Wang Y."/>
            <person name="Zhao H.B."/>
            <person name="Yang W.F."/>
            <person name="Wang G.Y."/>
            <person name="Li Y.H."/>
            <person name="Zhan D.L."/>
            <person name="Shen Y.T."/>
            <person name="Niu Q.F."/>
            <person name="Chang L."/>
            <person name="Qiu J."/>
            <person name="Zhao L."/>
            <person name="Xie H.B."/>
            <person name="Fu W.Y."/>
            <person name="Jin J."/>
            <person name="Li X.W."/>
            <person name="Jiao Y."/>
            <person name="Zhou C.C."/>
            <person name="Tu T."/>
            <person name="Chai C.Y."/>
            <person name="Gao J.L."/>
            <person name="Fan L.J."/>
            <person name="van de Weg E."/>
            <person name="Wang J.Y."/>
            <person name="Gao Z.S."/>
        </authorList>
    </citation>
    <scope>NUCLEOTIDE SEQUENCE [LARGE SCALE GENOMIC DNA]</scope>
    <source>
        <tissue evidence="8">Leaves</tissue>
    </source>
</reference>
<evidence type="ECO:0000313" key="8">
    <source>
        <dbReference type="EMBL" id="KAB1218030.1"/>
    </source>
</evidence>
<feature type="transmembrane region" description="Helical" evidence="7">
    <location>
        <begin position="439"/>
        <end position="458"/>
    </location>
</feature>
<dbReference type="GO" id="GO:0022857">
    <property type="term" value="F:transmembrane transporter activity"/>
    <property type="evidence" value="ECO:0007669"/>
    <property type="project" value="InterPro"/>
</dbReference>
<evidence type="ECO:0000256" key="1">
    <source>
        <dbReference type="ARBA" id="ARBA00004141"/>
    </source>
</evidence>
<feature type="transmembrane region" description="Helical" evidence="7">
    <location>
        <begin position="356"/>
        <end position="376"/>
    </location>
</feature>
<feature type="transmembrane region" description="Helical" evidence="7">
    <location>
        <begin position="210"/>
        <end position="231"/>
    </location>
</feature>
<keyword evidence="9" id="KW-1185">Reference proteome</keyword>
<evidence type="ECO:0000256" key="2">
    <source>
        <dbReference type="ARBA" id="ARBA00005982"/>
    </source>
</evidence>
<protein>
    <submittedName>
        <fullName evidence="8">Protein NRT1/ PTR FAMILY 2.7</fullName>
    </submittedName>
</protein>
<dbReference type="Gene3D" id="1.20.1250.20">
    <property type="entry name" value="MFS general substrate transporter like domains"/>
    <property type="match status" value="1"/>
</dbReference>
<evidence type="ECO:0000256" key="3">
    <source>
        <dbReference type="ARBA" id="ARBA00022692"/>
    </source>
</evidence>
<feature type="transmembrane region" description="Helical" evidence="7">
    <location>
        <begin position="185"/>
        <end position="204"/>
    </location>
</feature>
<sequence>METVEIQHFEGKLSQEGGSQAPEESKRGGWISFPFIAVSVMGLSIAAAGWASNLIVFLITEFNVKSITATKISNIVLACSSLFPIAGAIIADSFFSSFPVVAIFAFVSLLGMIMLTLTTTIHSLRPPRCAFGSSTCEAPTDLQYAVFYMTLALSSLGLGGTRFTIAAMGAEQFEKTKDQGTFFSWYYIILYGANVISFTAIIYIQDNVGWGLGSAICAIANAIGLAALVMGKQFYRQVKPKGSRFMGIARVVAAAIKKSRVSGTFGRQDYYSETNVILKDQEDSAPAKNFRLGIFSSLTILQALTMDRHLGPNFRIPAVSFLVFNLLASTTSIFILERFRIPMRRNLMIHRSLTPLQRIGIGHFINILALVVSALIETRRLHIVRTHQGSDQPGLVVPMSAMWLVIPLAIVGISDGFHFPGTVALYYQEFPKALKSTSTAMVSLLIGIGFFPSAVIDLIDRCTGWLPNNTNEGRVDNVFWVLAGIAGMNFGYYLICAKLFKYQNVEDHDGPLELPDH</sequence>
<dbReference type="InterPro" id="IPR036259">
    <property type="entry name" value="MFS_trans_sf"/>
</dbReference>
<dbReference type="Pfam" id="PF00854">
    <property type="entry name" value="PTR2"/>
    <property type="match status" value="2"/>
</dbReference>
<evidence type="ECO:0000313" key="9">
    <source>
        <dbReference type="Proteomes" id="UP000516437"/>
    </source>
</evidence>
<dbReference type="InterPro" id="IPR000109">
    <property type="entry name" value="POT_fam"/>
</dbReference>
<dbReference type="Proteomes" id="UP000516437">
    <property type="component" value="Chromosome 3"/>
</dbReference>
<dbReference type="PANTHER" id="PTHR11654">
    <property type="entry name" value="OLIGOPEPTIDE TRANSPORTER-RELATED"/>
    <property type="match status" value="1"/>
</dbReference>
<dbReference type="AlphaFoldDB" id="A0A6A1W5F4"/>
<dbReference type="GO" id="GO:0016020">
    <property type="term" value="C:membrane"/>
    <property type="evidence" value="ECO:0007669"/>
    <property type="project" value="UniProtKB-SubCell"/>
</dbReference>
<feature type="transmembrane region" description="Helical" evidence="7">
    <location>
        <begin position="478"/>
        <end position="495"/>
    </location>
</feature>
<keyword evidence="4 7" id="KW-1133">Transmembrane helix</keyword>
<evidence type="ECO:0000256" key="4">
    <source>
        <dbReference type="ARBA" id="ARBA00022989"/>
    </source>
</evidence>
<feature type="transmembrane region" description="Helical" evidence="7">
    <location>
        <begin position="72"/>
        <end position="91"/>
    </location>
</feature>
<keyword evidence="3 7" id="KW-0812">Transmembrane</keyword>
<feature type="transmembrane region" description="Helical" evidence="7">
    <location>
        <begin position="35"/>
        <end position="60"/>
    </location>
</feature>
<gene>
    <name evidence="8" type="ORF">CJ030_MR3G014560</name>
</gene>
<feature type="transmembrane region" description="Helical" evidence="7">
    <location>
        <begin position="97"/>
        <end position="118"/>
    </location>
</feature>
<evidence type="ECO:0000256" key="6">
    <source>
        <dbReference type="SAM" id="MobiDB-lite"/>
    </source>
</evidence>
<comment type="subcellular location">
    <subcellularLocation>
        <location evidence="1">Membrane</location>
        <topology evidence="1">Multi-pass membrane protein</topology>
    </subcellularLocation>
</comment>
<name>A0A6A1W5F4_9ROSI</name>
<keyword evidence="5 7" id="KW-0472">Membrane</keyword>
<feature type="region of interest" description="Disordered" evidence="6">
    <location>
        <begin position="1"/>
        <end position="26"/>
    </location>
</feature>
<feature type="transmembrane region" description="Helical" evidence="7">
    <location>
        <begin position="318"/>
        <end position="336"/>
    </location>
</feature>
<dbReference type="OrthoDB" id="8904098at2759"/>
<comment type="caution">
    <text evidence="8">The sequence shown here is derived from an EMBL/GenBank/DDBJ whole genome shotgun (WGS) entry which is preliminary data.</text>
</comment>
<evidence type="ECO:0000256" key="7">
    <source>
        <dbReference type="SAM" id="Phobius"/>
    </source>
</evidence>
<feature type="transmembrane region" description="Helical" evidence="7">
    <location>
        <begin position="401"/>
        <end position="427"/>
    </location>
</feature>
<proteinExistence type="inferred from homology"/>
<comment type="similarity">
    <text evidence="2">Belongs to the major facilitator superfamily. Proton-dependent oligopeptide transporter (POT/PTR) (TC 2.A.17) family.</text>
</comment>
<dbReference type="EMBL" id="RXIC02000021">
    <property type="protein sequence ID" value="KAB1218030.1"/>
    <property type="molecule type" value="Genomic_DNA"/>
</dbReference>
<dbReference type="SUPFAM" id="SSF103473">
    <property type="entry name" value="MFS general substrate transporter"/>
    <property type="match status" value="1"/>
</dbReference>
<accession>A0A6A1W5F4</accession>
<organism evidence="8 9">
    <name type="scientific">Morella rubra</name>
    <name type="common">Chinese bayberry</name>
    <dbReference type="NCBI Taxonomy" id="262757"/>
    <lineage>
        <taxon>Eukaryota</taxon>
        <taxon>Viridiplantae</taxon>
        <taxon>Streptophyta</taxon>
        <taxon>Embryophyta</taxon>
        <taxon>Tracheophyta</taxon>
        <taxon>Spermatophyta</taxon>
        <taxon>Magnoliopsida</taxon>
        <taxon>eudicotyledons</taxon>
        <taxon>Gunneridae</taxon>
        <taxon>Pentapetalae</taxon>
        <taxon>rosids</taxon>
        <taxon>fabids</taxon>
        <taxon>Fagales</taxon>
        <taxon>Myricaceae</taxon>
        <taxon>Morella</taxon>
    </lineage>
</organism>